<evidence type="ECO:0000259" key="18">
    <source>
        <dbReference type="PROSITE" id="PS52012"/>
    </source>
</evidence>
<dbReference type="AlphaFoldDB" id="A0AAN6SUH6"/>
<feature type="compositionally biased region" description="Polar residues" evidence="16">
    <location>
        <begin position="161"/>
        <end position="170"/>
    </location>
</feature>
<dbReference type="EMBL" id="MU854336">
    <property type="protein sequence ID" value="KAK4042740.1"/>
    <property type="molecule type" value="Genomic_DNA"/>
</dbReference>
<evidence type="ECO:0000256" key="13">
    <source>
        <dbReference type="ARBA" id="ARBA00023180"/>
    </source>
</evidence>
<evidence type="ECO:0000313" key="19">
    <source>
        <dbReference type="EMBL" id="KAK4042740.1"/>
    </source>
</evidence>
<dbReference type="PANTHER" id="PTHR37928">
    <property type="entry name" value="CFEM DOMAIN PROTEIN (AFU_ORTHOLOGUE AFUA_6G14090)"/>
    <property type="match status" value="1"/>
</dbReference>
<evidence type="ECO:0000256" key="14">
    <source>
        <dbReference type="ARBA" id="ARBA00023288"/>
    </source>
</evidence>
<feature type="binding site" description="axial binding residue" evidence="15">
    <location>
        <position position="50"/>
    </location>
    <ligand>
        <name>heme</name>
        <dbReference type="ChEBI" id="CHEBI:30413"/>
    </ligand>
    <ligandPart>
        <name>Fe</name>
        <dbReference type="ChEBI" id="CHEBI:18248"/>
    </ligandPart>
</feature>
<keyword evidence="8 15" id="KW-0479">Metal-binding</keyword>
<dbReference type="PROSITE" id="PS52012">
    <property type="entry name" value="CFEM"/>
    <property type="match status" value="1"/>
</dbReference>
<keyword evidence="6 15" id="KW-0349">Heme</keyword>
<evidence type="ECO:0000256" key="11">
    <source>
        <dbReference type="ARBA" id="ARBA00023136"/>
    </source>
</evidence>
<keyword evidence="9 17" id="KW-0732">Signal</keyword>
<evidence type="ECO:0000256" key="15">
    <source>
        <dbReference type="PROSITE-ProRule" id="PRU01356"/>
    </source>
</evidence>
<keyword evidence="7" id="KW-0336">GPI-anchor</keyword>
<evidence type="ECO:0000313" key="20">
    <source>
        <dbReference type="Proteomes" id="UP001303115"/>
    </source>
</evidence>
<comment type="caution">
    <text evidence="19">The sequence shown here is derived from an EMBL/GenBank/DDBJ whole genome shotgun (WGS) entry which is preliminary data.</text>
</comment>
<evidence type="ECO:0000256" key="8">
    <source>
        <dbReference type="ARBA" id="ARBA00022723"/>
    </source>
</evidence>
<comment type="subcellular location">
    <subcellularLocation>
        <location evidence="1">Cell membrane</location>
        <topology evidence="1">Lipid-anchor</topology>
        <topology evidence="1">GPI-anchor</topology>
    </subcellularLocation>
    <subcellularLocation>
        <location evidence="2">Secreted</location>
    </subcellularLocation>
</comment>
<evidence type="ECO:0000256" key="12">
    <source>
        <dbReference type="ARBA" id="ARBA00023157"/>
    </source>
</evidence>
<gene>
    <name evidence="19" type="ORF">C8A01DRAFT_33131</name>
</gene>
<feature type="region of interest" description="Disordered" evidence="16">
    <location>
        <begin position="105"/>
        <end position="177"/>
    </location>
</feature>
<evidence type="ECO:0000256" key="3">
    <source>
        <dbReference type="ARBA" id="ARBA00010031"/>
    </source>
</evidence>
<dbReference type="GO" id="GO:0046872">
    <property type="term" value="F:metal ion binding"/>
    <property type="evidence" value="ECO:0007669"/>
    <property type="project" value="UniProtKB-UniRule"/>
</dbReference>
<evidence type="ECO:0000256" key="9">
    <source>
        <dbReference type="ARBA" id="ARBA00022729"/>
    </source>
</evidence>
<proteinExistence type="inferred from homology"/>
<feature type="compositionally biased region" description="Low complexity" evidence="16">
    <location>
        <begin position="141"/>
        <end position="160"/>
    </location>
</feature>
<evidence type="ECO:0000256" key="5">
    <source>
        <dbReference type="ARBA" id="ARBA00022525"/>
    </source>
</evidence>
<keyword evidence="13" id="KW-0325">Glycoprotein</keyword>
<keyword evidence="20" id="KW-1185">Reference proteome</keyword>
<dbReference type="Pfam" id="PF05730">
    <property type="entry name" value="CFEM"/>
    <property type="match status" value="1"/>
</dbReference>
<comment type="caution">
    <text evidence="15">Lacks conserved residue(s) required for the propagation of feature annotation.</text>
</comment>
<keyword evidence="4" id="KW-1003">Cell membrane</keyword>
<accession>A0AAN6SUH6</accession>
<name>A0AAN6SUH6_9PEZI</name>
<feature type="domain" description="CFEM" evidence="18">
    <location>
        <begin position="1"/>
        <end position="113"/>
    </location>
</feature>
<dbReference type="InterPro" id="IPR051735">
    <property type="entry name" value="CFEM_domain"/>
</dbReference>
<dbReference type="SMART" id="SM00747">
    <property type="entry name" value="CFEM"/>
    <property type="match status" value="1"/>
</dbReference>
<organism evidence="19 20">
    <name type="scientific">Parachaetomium inaequale</name>
    <dbReference type="NCBI Taxonomy" id="2588326"/>
    <lineage>
        <taxon>Eukaryota</taxon>
        <taxon>Fungi</taxon>
        <taxon>Dikarya</taxon>
        <taxon>Ascomycota</taxon>
        <taxon>Pezizomycotina</taxon>
        <taxon>Sordariomycetes</taxon>
        <taxon>Sordariomycetidae</taxon>
        <taxon>Sordariales</taxon>
        <taxon>Chaetomiaceae</taxon>
        <taxon>Parachaetomium</taxon>
    </lineage>
</organism>
<dbReference type="Proteomes" id="UP001303115">
    <property type="component" value="Unassembled WGS sequence"/>
</dbReference>
<evidence type="ECO:0000256" key="1">
    <source>
        <dbReference type="ARBA" id="ARBA00004609"/>
    </source>
</evidence>
<feature type="signal peptide" evidence="17">
    <location>
        <begin position="1"/>
        <end position="19"/>
    </location>
</feature>
<evidence type="ECO:0000256" key="10">
    <source>
        <dbReference type="ARBA" id="ARBA00023004"/>
    </source>
</evidence>
<keyword evidence="14" id="KW-0449">Lipoprotein</keyword>
<feature type="disulfide bond" evidence="15">
    <location>
        <begin position="46"/>
        <end position="53"/>
    </location>
</feature>
<evidence type="ECO:0000256" key="6">
    <source>
        <dbReference type="ARBA" id="ARBA00022617"/>
    </source>
</evidence>
<feature type="compositionally biased region" description="Gly residues" evidence="16">
    <location>
        <begin position="130"/>
        <end position="140"/>
    </location>
</feature>
<comment type="similarity">
    <text evidence="3">Belongs to the RBT5 family.</text>
</comment>
<keyword evidence="10 15" id="KW-0408">Iron</keyword>
<keyword evidence="12 15" id="KW-1015">Disulfide bond</keyword>
<evidence type="ECO:0000256" key="16">
    <source>
        <dbReference type="SAM" id="MobiDB-lite"/>
    </source>
</evidence>
<evidence type="ECO:0000256" key="7">
    <source>
        <dbReference type="ARBA" id="ARBA00022622"/>
    </source>
</evidence>
<keyword evidence="5" id="KW-0964">Secreted</keyword>
<sequence length="261" mass="24832">MKATITAILTLAGAATVAATDFPANMPDCGRTCGTNMLAKAAELGCKQDDIACLCNNKDFGFGIRDCSLQVCGDVNQANIAIGWGNSLCSGVGAPANIPTATAVDGSAGASGSPVTGGDSTATASASTGSGSGNGSGEGGDATAITTSTWTSTFTSGSETNTVTGETTISGIGGVAGATSVPETTITSAVVSTQTDGSETTLSTATITSSITGDALTSALESQASGASSASSSTSRGQGAQMTAAPALGVLAAAGIAVAFL</sequence>
<dbReference type="GO" id="GO:0005886">
    <property type="term" value="C:plasma membrane"/>
    <property type="evidence" value="ECO:0007669"/>
    <property type="project" value="UniProtKB-SubCell"/>
</dbReference>
<protein>
    <recommendedName>
        <fullName evidence="18">CFEM domain-containing protein</fullName>
    </recommendedName>
</protein>
<dbReference type="GO" id="GO:0005576">
    <property type="term" value="C:extracellular region"/>
    <property type="evidence" value="ECO:0007669"/>
    <property type="project" value="UniProtKB-SubCell"/>
</dbReference>
<dbReference type="InterPro" id="IPR008427">
    <property type="entry name" value="Extracellular_membr_CFEM_dom"/>
</dbReference>
<evidence type="ECO:0000256" key="4">
    <source>
        <dbReference type="ARBA" id="ARBA00022475"/>
    </source>
</evidence>
<feature type="chain" id="PRO_5042846910" description="CFEM domain-containing protein" evidence="17">
    <location>
        <begin position="20"/>
        <end position="261"/>
    </location>
</feature>
<feature type="compositionally biased region" description="Low complexity" evidence="16">
    <location>
        <begin position="116"/>
        <end position="129"/>
    </location>
</feature>
<dbReference type="GO" id="GO:0098552">
    <property type="term" value="C:side of membrane"/>
    <property type="evidence" value="ECO:0007669"/>
    <property type="project" value="UniProtKB-KW"/>
</dbReference>
<reference evidence="20" key="1">
    <citation type="journal article" date="2023" name="Mol. Phylogenet. Evol.">
        <title>Genome-scale phylogeny and comparative genomics of the fungal order Sordariales.</title>
        <authorList>
            <person name="Hensen N."/>
            <person name="Bonometti L."/>
            <person name="Westerberg I."/>
            <person name="Brannstrom I.O."/>
            <person name="Guillou S."/>
            <person name="Cros-Aarteil S."/>
            <person name="Calhoun S."/>
            <person name="Haridas S."/>
            <person name="Kuo A."/>
            <person name="Mondo S."/>
            <person name="Pangilinan J."/>
            <person name="Riley R."/>
            <person name="LaButti K."/>
            <person name="Andreopoulos B."/>
            <person name="Lipzen A."/>
            <person name="Chen C."/>
            <person name="Yan M."/>
            <person name="Daum C."/>
            <person name="Ng V."/>
            <person name="Clum A."/>
            <person name="Steindorff A."/>
            <person name="Ohm R.A."/>
            <person name="Martin F."/>
            <person name="Silar P."/>
            <person name="Natvig D.O."/>
            <person name="Lalanne C."/>
            <person name="Gautier V."/>
            <person name="Ament-Velasquez S.L."/>
            <person name="Kruys A."/>
            <person name="Hutchinson M.I."/>
            <person name="Powell A.J."/>
            <person name="Barry K."/>
            <person name="Miller A.N."/>
            <person name="Grigoriev I.V."/>
            <person name="Debuchy R."/>
            <person name="Gladieux P."/>
            <person name="Hiltunen Thoren M."/>
            <person name="Johannesson H."/>
        </authorList>
    </citation>
    <scope>NUCLEOTIDE SEQUENCE [LARGE SCALE GENOMIC DNA]</scope>
    <source>
        <strain evidence="20">CBS 284.82</strain>
    </source>
</reference>
<keyword evidence="11" id="KW-0472">Membrane</keyword>
<dbReference type="PANTHER" id="PTHR37928:SF1">
    <property type="entry name" value="CFEM DOMAIN PROTEIN (AFU_ORTHOLOGUE AFUA_6G14090)"/>
    <property type="match status" value="1"/>
</dbReference>
<evidence type="ECO:0000256" key="17">
    <source>
        <dbReference type="SAM" id="SignalP"/>
    </source>
</evidence>
<evidence type="ECO:0000256" key="2">
    <source>
        <dbReference type="ARBA" id="ARBA00004613"/>
    </source>
</evidence>